<name>A0A7S4V0G8_9STRA</name>
<feature type="compositionally biased region" description="Low complexity" evidence="1">
    <location>
        <begin position="98"/>
        <end position="115"/>
    </location>
</feature>
<dbReference type="AlphaFoldDB" id="A0A7S4V0G8"/>
<dbReference type="EMBL" id="HBNS01025430">
    <property type="protein sequence ID" value="CAE4617057.1"/>
    <property type="molecule type" value="Transcribed_RNA"/>
</dbReference>
<proteinExistence type="predicted"/>
<feature type="chain" id="PRO_5030844196" evidence="2">
    <location>
        <begin position="22"/>
        <end position="614"/>
    </location>
</feature>
<feature type="compositionally biased region" description="Basic residues" evidence="1">
    <location>
        <begin position="116"/>
        <end position="125"/>
    </location>
</feature>
<evidence type="ECO:0000313" key="3">
    <source>
        <dbReference type="EMBL" id="CAE4617057.1"/>
    </source>
</evidence>
<organism evidence="3">
    <name type="scientific">Ditylum brightwellii</name>
    <dbReference type="NCBI Taxonomy" id="49249"/>
    <lineage>
        <taxon>Eukaryota</taxon>
        <taxon>Sar</taxon>
        <taxon>Stramenopiles</taxon>
        <taxon>Ochrophyta</taxon>
        <taxon>Bacillariophyta</taxon>
        <taxon>Mediophyceae</taxon>
        <taxon>Lithodesmiophycidae</taxon>
        <taxon>Lithodesmiales</taxon>
        <taxon>Lithodesmiaceae</taxon>
        <taxon>Ditylum</taxon>
    </lineage>
</organism>
<keyword evidence="2" id="KW-0732">Signal</keyword>
<evidence type="ECO:0000256" key="2">
    <source>
        <dbReference type="SAM" id="SignalP"/>
    </source>
</evidence>
<sequence length="614" mass="66800">MRMAFASLRFILVSSICSIIAIHNVIDAASTTFTYARIIPSAVTSTAAASTTMRRRRSVEDVVAIIPTTTTMTIVSSLRGGGGGAETTAKKRKRRKSSTSSSNVSSNPAASGSNAPKRRKRKKTVVVHDDKEDEEEEEGQNVIDSAMKDKDAAIALGDAIRDRANVLRNDNPTIDTTLTSIGLALGNTDYTVPNKKDNPTLDAKRFVDSQDDLDLQQFQQRQGGGGGGVVASPSAVLANYFLHSHGGSHGIQCFLSLCSILTGIASLCLPTTTTTSSSSSKPSLSFKMILLQRSLLCAMTKHISGLLSASITSARSIKKFGYRNIQQKLNALALDPVSQYLFYCALMMIWIPNASLMHDATTTSNIVSLSVLGPILLREVISIMWVISDVIVLLHSTTTSSSSSISPSTIFLKTSSKIINAFMCMLFTPSKWSNANSYTKQFLLATLVSKVSIIMECITCVIVVYDAIVQSFLFEYALKTSSERTMTLWNVIQRLICAKLYMNFMMTRRKKIYKVVSSIEWNWMIHRFLDILLDPLMEMGLVDDFDEEGDDEGSTSGLNGLNIGSLLGLGGGGASNWGETGDQITAEEEEEDTTEDESGFKRWTSLISIALGAE</sequence>
<accession>A0A7S4V0G8</accession>
<feature type="region of interest" description="Disordered" evidence="1">
    <location>
        <begin position="75"/>
        <end position="146"/>
    </location>
</feature>
<feature type="region of interest" description="Disordered" evidence="1">
    <location>
        <begin position="572"/>
        <end position="600"/>
    </location>
</feature>
<protein>
    <submittedName>
        <fullName evidence="3">Uncharacterized protein</fullName>
    </submittedName>
</protein>
<reference evidence="3" key="1">
    <citation type="submission" date="2021-01" db="EMBL/GenBank/DDBJ databases">
        <authorList>
            <person name="Corre E."/>
            <person name="Pelletier E."/>
            <person name="Niang G."/>
            <person name="Scheremetjew M."/>
            <person name="Finn R."/>
            <person name="Kale V."/>
            <person name="Holt S."/>
            <person name="Cochrane G."/>
            <person name="Meng A."/>
            <person name="Brown T."/>
            <person name="Cohen L."/>
        </authorList>
    </citation>
    <scope>NUCLEOTIDE SEQUENCE</scope>
    <source>
        <strain evidence="3">GSO104</strain>
    </source>
</reference>
<feature type="signal peptide" evidence="2">
    <location>
        <begin position="1"/>
        <end position="21"/>
    </location>
</feature>
<feature type="compositionally biased region" description="Acidic residues" evidence="1">
    <location>
        <begin position="585"/>
        <end position="597"/>
    </location>
</feature>
<evidence type="ECO:0000256" key="1">
    <source>
        <dbReference type="SAM" id="MobiDB-lite"/>
    </source>
</evidence>
<gene>
    <name evidence="3" type="ORF">DBRI00130_LOCUS20065</name>
</gene>